<dbReference type="Gene3D" id="2.40.320.10">
    <property type="entry name" value="Hypothetical Protein Pfu-838710-001"/>
    <property type="match status" value="1"/>
</dbReference>
<dbReference type="InterPro" id="IPR038727">
    <property type="entry name" value="NadR/Ttd14_AAA_dom"/>
</dbReference>
<feature type="compositionally biased region" description="Low complexity" evidence="1">
    <location>
        <begin position="454"/>
        <end position="473"/>
    </location>
</feature>
<comment type="caution">
    <text evidence="3">The sequence shown here is derived from an EMBL/GenBank/DDBJ whole genome shotgun (WGS) entry which is preliminary data.</text>
</comment>
<proteinExistence type="predicted"/>
<dbReference type="GO" id="GO:0035091">
    <property type="term" value="F:phosphatidylinositol binding"/>
    <property type="evidence" value="ECO:0007669"/>
    <property type="project" value="TreeGrafter"/>
</dbReference>
<dbReference type="FunFam" id="3.40.50.300:FF:001321">
    <property type="entry name" value="Uncharacterized protein, isoform B"/>
    <property type="match status" value="1"/>
</dbReference>
<evidence type="ECO:0000256" key="1">
    <source>
        <dbReference type="SAM" id="MobiDB-lite"/>
    </source>
</evidence>
<dbReference type="FunFam" id="2.40.320.10:FF:000003">
    <property type="entry name" value="Uncharacterized protein, isoform C"/>
    <property type="match status" value="1"/>
</dbReference>
<feature type="region of interest" description="Disordered" evidence="1">
    <location>
        <begin position="433"/>
        <end position="484"/>
    </location>
</feature>
<dbReference type="PANTHER" id="PTHR34932">
    <property type="entry name" value="TRPL TRANSLOCATION DEFECT PROTEIN 14"/>
    <property type="match status" value="1"/>
</dbReference>
<dbReference type="GO" id="GO:0005525">
    <property type="term" value="F:GTP binding"/>
    <property type="evidence" value="ECO:0007669"/>
    <property type="project" value="TreeGrafter"/>
</dbReference>
<dbReference type="PANTHER" id="PTHR34932:SF1">
    <property type="entry name" value="TRPL TRANSLOCATION DEFECT PROTEIN 14"/>
    <property type="match status" value="1"/>
</dbReference>
<dbReference type="InterPro" id="IPR033469">
    <property type="entry name" value="CYTH-like_dom_sf"/>
</dbReference>
<evidence type="ECO:0000259" key="2">
    <source>
        <dbReference type="Pfam" id="PF13521"/>
    </source>
</evidence>
<feature type="domain" description="NadR/Ttd14 AAA" evidence="2">
    <location>
        <begin position="54"/>
        <end position="234"/>
    </location>
</feature>
<name>A0A6A4WDI1_AMPAM</name>
<dbReference type="GO" id="GO:0045494">
    <property type="term" value="P:photoreceptor cell maintenance"/>
    <property type="evidence" value="ECO:0007669"/>
    <property type="project" value="TreeGrafter"/>
</dbReference>
<organism evidence="3 4">
    <name type="scientific">Amphibalanus amphitrite</name>
    <name type="common">Striped barnacle</name>
    <name type="synonym">Balanus amphitrite</name>
    <dbReference type="NCBI Taxonomy" id="1232801"/>
    <lineage>
        <taxon>Eukaryota</taxon>
        <taxon>Metazoa</taxon>
        <taxon>Ecdysozoa</taxon>
        <taxon>Arthropoda</taxon>
        <taxon>Crustacea</taxon>
        <taxon>Multicrustacea</taxon>
        <taxon>Cirripedia</taxon>
        <taxon>Thoracica</taxon>
        <taxon>Thoracicalcarea</taxon>
        <taxon>Balanomorpha</taxon>
        <taxon>Balanoidea</taxon>
        <taxon>Balanidae</taxon>
        <taxon>Amphibalaninae</taxon>
        <taxon>Amphibalanus</taxon>
    </lineage>
</organism>
<dbReference type="AlphaFoldDB" id="A0A6A4WDI1"/>
<keyword evidence="4" id="KW-1185">Reference proteome</keyword>
<evidence type="ECO:0000313" key="4">
    <source>
        <dbReference type="Proteomes" id="UP000440578"/>
    </source>
</evidence>
<dbReference type="EMBL" id="VIIS01000753">
    <property type="protein sequence ID" value="KAF0305416.1"/>
    <property type="molecule type" value="Genomic_DNA"/>
</dbReference>
<evidence type="ECO:0000313" key="3">
    <source>
        <dbReference type="EMBL" id="KAF0305416.1"/>
    </source>
</evidence>
<protein>
    <submittedName>
        <fullName evidence="3">TRPL translocation defect protein 14</fullName>
    </submittedName>
</protein>
<dbReference type="SUPFAM" id="SSF55154">
    <property type="entry name" value="CYTH-like phosphatases"/>
    <property type="match status" value="1"/>
</dbReference>
<dbReference type="InterPro" id="IPR027417">
    <property type="entry name" value="P-loop_NTPase"/>
</dbReference>
<dbReference type="Proteomes" id="UP000440578">
    <property type="component" value="Unassembled WGS sequence"/>
</dbReference>
<dbReference type="InterPro" id="IPR053227">
    <property type="entry name" value="TRPL-trafficking_regulator"/>
</dbReference>
<sequence length="484" mass="54513">MAALAVKWGGRLLRGVRSTACAPVLHEHNGSERCGDRTRVLRGSLNKMNRVIYKVVLTGGPCGGKTTGQARLSTFFENLGWRVYRVPETASILLSGGIKFGDLSSAQALEFQNNLFRTMVSIENTYFELAETVDQNCLIICDRGTMDASAFVPKEQWDEIMKRNGWSSVVEVRDNRYNQIIHMVSAANGAEEFYSLEDHSCRSEDLSLARTLDNKAAEAWVGHPYFDVMDNSCDFDTKIRRTIATVCHRLGIETGDRLATGSKKFKFLIRGPLPDPSAFPRFQDFEVVHHYLNTGSRRMQTRLRKRGQNGTWSYTHTIRKPEKLGQTVEVKTQISHRDYTYLLEGADRRHLPVYKTRRAFLCNDQYFQLDIYREPHHSRCKDLLLLETYSTLPLDELQKRLPPFLSVAGNVTGQAEYSMYNLSLRDDWDKQNFYSGPAADEESEDVTKGVSELTTNGTTDTNGTSAANGTNGSHVPASSLCNGS</sequence>
<gene>
    <name evidence="3" type="primary">Ttd14_2</name>
    <name evidence="3" type="ORF">FJT64_022951</name>
</gene>
<dbReference type="Gene3D" id="3.40.50.300">
    <property type="entry name" value="P-loop containing nucleotide triphosphate hydrolases"/>
    <property type="match status" value="1"/>
</dbReference>
<dbReference type="Pfam" id="PF13521">
    <property type="entry name" value="AAA_28"/>
    <property type="match status" value="1"/>
</dbReference>
<reference evidence="3 4" key="1">
    <citation type="submission" date="2019-07" db="EMBL/GenBank/DDBJ databases">
        <title>Draft genome assembly of a fouling barnacle, Amphibalanus amphitrite (Darwin, 1854): The first reference genome for Thecostraca.</title>
        <authorList>
            <person name="Kim W."/>
        </authorList>
    </citation>
    <scope>NUCLEOTIDE SEQUENCE [LARGE SCALE GENOMIC DNA]</scope>
    <source>
        <strain evidence="3">SNU_AA5</strain>
        <tissue evidence="3">Soma without cirri and trophi</tissue>
    </source>
</reference>
<dbReference type="GO" id="GO:0070300">
    <property type="term" value="F:phosphatidic acid binding"/>
    <property type="evidence" value="ECO:0007669"/>
    <property type="project" value="TreeGrafter"/>
</dbReference>
<accession>A0A6A4WDI1</accession>
<dbReference type="OrthoDB" id="6375174at2759"/>